<proteinExistence type="predicted"/>
<sequence length="1001" mass="114920">MPDQEGEPALHRQSPGLMAPLNNHASWKLTHQDGIPKFTAVSASSVGDNKFTSEHENSLHRLSSLHHRSIEYAMQPPCSPDDEKECAARPFQQKTSLDTDSKRKKGSKYEKVDDLGVCKMHRFTLYETATRFYIVGADVMDKKFRILKIDRTADKGELHIAEDQIVYTKNEMSQLLNTIDDGNKSTGGMKLRCSTWGLLGFIRFTGIYYMLQITKRSQKAMVGGHYIYSIDGTELIPLTTGSKSRFKPEARTAEETRFLNILGNLDLTRSFYFSYSYDITRTLQHNIVTEREFVAQGKTFPHNLNYNQMFMWNDYLLKPALDMLKNTYDWCLPVIHGYINQSDLDVYGRNVFITVIARRSRHFAGARFLKRGVNDQGYVANDVETEQIVSEVLTTSFHAPGPRLFANSNFTSYVQHRGSIPLYWTQENTGVTPKPPIELNLIDPFYSAAALHFDNLFERYGTPVYVLNLVKSRERMPRESKLLDEFTDAIKYLNQSLPVDKKIIHKAWDMSRASKNPDQDVIGTLESIAEEVVTATSIFRNGDGKTTPGMVQNGIARTNCIDCLDRTNAAQFVIGKRALGHQLHALGIINGTYLAYDTDAINLFTHMYHDHGDTIAVQYGGSQLVNTMETYRKINQWTSHSRDMVESFKRYYNNSFLDGQRQEAYNLFLGNYKFEDGKPLLWDLATDYYLHHANPRSFSSKNRRSYIEWYTPKNLDKRLPPEYKIPVEKTVGKPLRYFDDYWLEYYKPLALSSLQKIYSYPGKMNSSLRYIPIRSIHEGVYSLSPFTVRTHFDQELKRIKRGAINTNQIDELDQVVEDDNASVKSGTTTNTKRISIQRWLQPIHEISYTSPLVKESTNLSESSKQKLTPLDKNRAAQWTFTQVVNESLNPKVSMQEADDYAYYILHPQTLPLVVRTETPTDSGSEYLDYVNTSWQDVGLMKIPDEDNSSSCGLEDLAEYKAFLAVAENPLTVTEEDLPKKRYKAYRKWLVGKSLFKQQPID</sequence>
<gene>
    <name evidence="6" type="ORF">BLGHR1_15962</name>
</gene>
<dbReference type="EMBL" id="UNSH01000074">
    <property type="protein sequence ID" value="SZF05162.1"/>
    <property type="molecule type" value="Genomic_DNA"/>
</dbReference>
<dbReference type="GO" id="GO:0000329">
    <property type="term" value="C:fungal-type vacuole membrane"/>
    <property type="evidence" value="ECO:0007669"/>
    <property type="project" value="EnsemblFungi"/>
</dbReference>
<name>A0A383V0U5_BLUHO</name>
<dbReference type="GO" id="GO:0012505">
    <property type="term" value="C:endomembrane system"/>
    <property type="evidence" value="ECO:0007669"/>
    <property type="project" value="UniProtKB-SubCell"/>
</dbReference>
<dbReference type="PROSITE" id="PS50275">
    <property type="entry name" value="SAC"/>
    <property type="match status" value="1"/>
</dbReference>
<dbReference type="PANTHER" id="PTHR45738:SF5">
    <property type="entry name" value="POLYPHOSPHOINOSITIDE PHOSPHATASE"/>
    <property type="match status" value="1"/>
</dbReference>
<dbReference type="InterPro" id="IPR043573">
    <property type="entry name" value="Fig4-like"/>
</dbReference>
<dbReference type="GO" id="GO:0046856">
    <property type="term" value="P:phosphatidylinositol dephosphorylation"/>
    <property type="evidence" value="ECO:0007669"/>
    <property type="project" value="EnsemblFungi"/>
</dbReference>
<accession>A0A383V0U5</accession>
<evidence type="ECO:0000313" key="7">
    <source>
        <dbReference type="Proteomes" id="UP000275772"/>
    </source>
</evidence>
<evidence type="ECO:0000256" key="3">
    <source>
        <dbReference type="ARBA" id="ARBA00023136"/>
    </source>
</evidence>
<feature type="region of interest" description="Disordered" evidence="4">
    <location>
        <begin position="73"/>
        <end position="105"/>
    </location>
</feature>
<dbReference type="GO" id="GO:0034399">
    <property type="term" value="C:nuclear periphery"/>
    <property type="evidence" value="ECO:0007669"/>
    <property type="project" value="EnsemblFungi"/>
</dbReference>
<feature type="domain" description="SAC" evidence="5">
    <location>
        <begin position="262"/>
        <end position="621"/>
    </location>
</feature>
<evidence type="ECO:0000259" key="5">
    <source>
        <dbReference type="PROSITE" id="PS50275"/>
    </source>
</evidence>
<dbReference type="InterPro" id="IPR002013">
    <property type="entry name" value="SAC_dom"/>
</dbReference>
<dbReference type="Pfam" id="PF02383">
    <property type="entry name" value="Syja_N"/>
    <property type="match status" value="1"/>
</dbReference>
<protein>
    <recommendedName>
        <fullName evidence="5">SAC domain-containing protein</fullName>
    </recommendedName>
</protein>
<dbReference type="GO" id="GO:0070772">
    <property type="term" value="C:PAS complex"/>
    <property type="evidence" value="ECO:0007669"/>
    <property type="project" value="EnsemblFungi"/>
</dbReference>
<evidence type="ECO:0000256" key="2">
    <source>
        <dbReference type="ARBA" id="ARBA00022801"/>
    </source>
</evidence>
<organism evidence="6 7">
    <name type="scientific">Blumeria hordei</name>
    <name type="common">Barley powdery mildew</name>
    <name type="synonym">Blumeria graminis f. sp. hordei</name>
    <dbReference type="NCBI Taxonomy" id="2867405"/>
    <lineage>
        <taxon>Eukaryota</taxon>
        <taxon>Fungi</taxon>
        <taxon>Dikarya</taxon>
        <taxon>Ascomycota</taxon>
        <taxon>Pezizomycotina</taxon>
        <taxon>Leotiomycetes</taxon>
        <taxon>Erysiphales</taxon>
        <taxon>Erysiphaceae</taxon>
        <taxon>Blumeria</taxon>
    </lineage>
</organism>
<comment type="subcellular location">
    <subcellularLocation>
        <location evidence="1">Endomembrane system</location>
    </subcellularLocation>
</comment>
<keyword evidence="2" id="KW-0378">Hydrolase</keyword>
<keyword evidence="3" id="KW-0472">Membrane</keyword>
<evidence type="ECO:0000256" key="4">
    <source>
        <dbReference type="SAM" id="MobiDB-lite"/>
    </source>
</evidence>
<dbReference type="Proteomes" id="UP000275772">
    <property type="component" value="Unassembled WGS sequence"/>
</dbReference>
<dbReference type="VEuPathDB" id="FungiDB:BLGHR1_15962"/>
<reference evidence="6 7" key="1">
    <citation type="submission" date="2017-11" db="EMBL/GenBank/DDBJ databases">
        <authorList>
            <person name="Kracher B."/>
        </authorList>
    </citation>
    <scope>NUCLEOTIDE SEQUENCE [LARGE SCALE GENOMIC DNA]</scope>
    <source>
        <strain evidence="6 7">RACE1</strain>
    </source>
</reference>
<evidence type="ECO:0000313" key="6">
    <source>
        <dbReference type="EMBL" id="SZF05162.1"/>
    </source>
</evidence>
<evidence type="ECO:0000256" key="1">
    <source>
        <dbReference type="ARBA" id="ARBA00004308"/>
    </source>
</evidence>
<dbReference type="GO" id="GO:0043813">
    <property type="term" value="F:phosphatidylinositol-3,5-bisphosphate 5-phosphatase activity"/>
    <property type="evidence" value="ECO:0007669"/>
    <property type="project" value="EnsemblFungi"/>
</dbReference>
<dbReference type="PANTHER" id="PTHR45738">
    <property type="entry name" value="POLYPHOSPHOINOSITIDE PHOSPHATASE"/>
    <property type="match status" value="1"/>
</dbReference>
<dbReference type="AlphaFoldDB" id="A0A383V0U5"/>